<dbReference type="Gene3D" id="1.25.40.10">
    <property type="entry name" value="Tetratricopeptide repeat domain"/>
    <property type="match status" value="2"/>
</dbReference>
<feature type="region of interest" description="Disordered" evidence="1">
    <location>
        <begin position="406"/>
        <end position="439"/>
    </location>
</feature>
<proteinExistence type="predicted"/>
<name>A0A7S3XYH0_HETAK</name>
<gene>
    <name evidence="2" type="ORF">HAKA00212_LOCUS14620</name>
</gene>
<organism evidence="2">
    <name type="scientific">Heterosigma akashiwo</name>
    <name type="common">Chromophytic alga</name>
    <name type="synonym">Heterosigma carterae</name>
    <dbReference type="NCBI Taxonomy" id="2829"/>
    <lineage>
        <taxon>Eukaryota</taxon>
        <taxon>Sar</taxon>
        <taxon>Stramenopiles</taxon>
        <taxon>Ochrophyta</taxon>
        <taxon>Raphidophyceae</taxon>
        <taxon>Chattonellales</taxon>
        <taxon>Chattonellaceae</taxon>
        <taxon>Heterosigma</taxon>
    </lineage>
</organism>
<sequence>MSRCLLVLACKKDNAPVDSVDEHVVKIFEEVVERGRNEPCSAEEVGDIIAALSTLASLAQSQGLSTFSLKIMDAVKGHRNRKSLEIKTLLRASMVHETPNQQDQQKIGVAKAIHLYPDSAALWTQLGRASIVWSAASSSGSLALPAVKTAQRCILTATKLLSKSLATGGQEVQMRFGDQYATTFALEAALALNSDDDLQYLEACKKRLLRAIRQYPASKETWDILGYFLAASGSSFSGHFWRSGRHDNPGRLTLQKTEDYPAAISHYEQAIESTPEDPSAWFELACLNDEKQHLDENKELLQRWYHLLEDENLQDSCHTEYVSFVLSMLSMTFYKTGEFDEGLTWVERLCSRNPQSAVAQMFRAMYNIKLQKQDIAQKSYDKARQLNSQAEAVARLLALDLMLRSPTKKSETKEEKEEDKETEESDGSYTNDGDGEDEF</sequence>
<feature type="compositionally biased region" description="Acidic residues" evidence="1">
    <location>
        <begin position="416"/>
        <end position="426"/>
    </location>
</feature>
<reference evidence="2" key="1">
    <citation type="submission" date="2021-01" db="EMBL/GenBank/DDBJ databases">
        <authorList>
            <person name="Corre E."/>
            <person name="Pelletier E."/>
            <person name="Niang G."/>
            <person name="Scheremetjew M."/>
            <person name="Finn R."/>
            <person name="Kale V."/>
            <person name="Holt S."/>
            <person name="Cochrane G."/>
            <person name="Meng A."/>
            <person name="Brown T."/>
            <person name="Cohen L."/>
        </authorList>
    </citation>
    <scope>NUCLEOTIDE SEQUENCE</scope>
    <source>
        <strain evidence="2">CCMP3107</strain>
    </source>
</reference>
<dbReference type="EMBL" id="HBIU01031662">
    <property type="protein sequence ID" value="CAE0635860.1"/>
    <property type="molecule type" value="Transcribed_RNA"/>
</dbReference>
<dbReference type="AlphaFoldDB" id="A0A7S3XYH0"/>
<accession>A0A7S3XYH0</accession>
<dbReference type="InterPro" id="IPR011990">
    <property type="entry name" value="TPR-like_helical_dom_sf"/>
</dbReference>
<evidence type="ECO:0000256" key="1">
    <source>
        <dbReference type="SAM" id="MobiDB-lite"/>
    </source>
</evidence>
<evidence type="ECO:0000313" key="2">
    <source>
        <dbReference type="EMBL" id="CAE0635860.1"/>
    </source>
</evidence>
<protein>
    <submittedName>
        <fullName evidence="2">Uncharacterized protein</fullName>
    </submittedName>
</protein>
<dbReference type="SUPFAM" id="SSF48452">
    <property type="entry name" value="TPR-like"/>
    <property type="match status" value="1"/>
</dbReference>